<dbReference type="AlphaFoldDB" id="A0A517Q7D9"/>
<dbReference type="EMBL" id="CP037421">
    <property type="protein sequence ID" value="QDT27523.1"/>
    <property type="molecule type" value="Genomic_DNA"/>
</dbReference>
<dbReference type="Proteomes" id="UP000315647">
    <property type="component" value="Chromosome"/>
</dbReference>
<evidence type="ECO:0000313" key="1">
    <source>
        <dbReference type="EMBL" id="QDT27523.1"/>
    </source>
</evidence>
<evidence type="ECO:0008006" key="3">
    <source>
        <dbReference type="Google" id="ProtNLM"/>
    </source>
</evidence>
<organism evidence="1 2">
    <name type="scientific">Gimesia panareensis</name>
    <dbReference type="NCBI Taxonomy" id="2527978"/>
    <lineage>
        <taxon>Bacteria</taxon>
        <taxon>Pseudomonadati</taxon>
        <taxon>Planctomycetota</taxon>
        <taxon>Planctomycetia</taxon>
        <taxon>Planctomycetales</taxon>
        <taxon>Planctomycetaceae</taxon>
        <taxon>Gimesia</taxon>
    </lineage>
</organism>
<name>A0A517Q7D9_9PLAN</name>
<evidence type="ECO:0000313" key="2">
    <source>
        <dbReference type="Proteomes" id="UP000315647"/>
    </source>
</evidence>
<proteinExistence type="predicted"/>
<gene>
    <name evidence="1" type="ORF">Enr10x_28400</name>
</gene>
<reference evidence="1 2" key="1">
    <citation type="submission" date="2019-03" db="EMBL/GenBank/DDBJ databases">
        <title>Deep-cultivation of Planctomycetes and their phenomic and genomic characterization uncovers novel biology.</title>
        <authorList>
            <person name="Wiegand S."/>
            <person name="Jogler M."/>
            <person name="Boedeker C."/>
            <person name="Pinto D."/>
            <person name="Vollmers J."/>
            <person name="Rivas-Marin E."/>
            <person name="Kohn T."/>
            <person name="Peeters S.H."/>
            <person name="Heuer A."/>
            <person name="Rast P."/>
            <person name="Oberbeckmann S."/>
            <person name="Bunk B."/>
            <person name="Jeske O."/>
            <person name="Meyerdierks A."/>
            <person name="Storesund J.E."/>
            <person name="Kallscheuer N."/>
            <person name="Luecker S."/>
            <person name="Lage O.M."/>
            <person name="Pohl T."/>
            <person name="Merkel B.J."/>
            <person name="Hornburger P."/>
            <person name="Mueller R.-W."/>
            <person name="Bruemmer F."/>
            <person name="Labrenz M."/>
            <person name="Spormann A.M."/>
            <person name="Op den Camp H."/>
            <person name="Overmann J."/>
            <person name="Amann R."/>
            <person name="Jetten M.S.M."/>
            <person name="Mascher T."/>
            <person name="Medema M.H."/>
            <person name="Devos D.P."/>
            <person name="Kaster A.-K."/>
            <person name="Ovreas L."/>
            <person name="Rohde M."/>
            <person name="Galperin M.Y."/>
            <person name="Jogler C."/>
        </authorList>
    </citation>
    <scope>NUCLEOTIDE SEQUENCE [LARGE SCALE GENOMIC DNA]</scope>
    <source>
        <strain evidence="1 2">Enr10</strain>
    </source>
</reference>
<accession>A0A517Q7D9</accession>
<protein>
    <recommendedName>
        <fullName evidence="3">Neutral metalloprotease</fullName>
    </recommendedName>
</protein>
<keyword evidence="2" id="KW-1185">Reference proteome</keyword>
<sequence length="681" mass="76942">MSFRFFSKTAILLSITSLWIGWILVRGSTTSSESTEVPGKRTTHVTARRPVVSGTLPVDWEQPVEIAAYHSRPQFPLSMQSGEEYLLIINNLQLDPGKSETIRLALMAEATRTTPAGCYFQNSAPLPQMLSHAHQTSGDPAHQHRETLTLKSDIQESLNSPASERSFFLFVTDGDLADKKQYTRVTGKLIQHSPRVAIYLDEQQQTTELATGLTDEIIHLLEEQVLDQLAQQCGPLTDVDQDGRFTILLSPWLGKLQGGKTSINGFVRPSDFRENVAAPFSNHCDMLYLNSALKPGQELFDLLSHEVTHAVVSSIRTTQERTRGRILADEEDWLNEGIAHIMEPGYTNRDYRISEFYRKPESYPLIVPDYYRARLWRNHGCRGAVNLFLNWCNDLDPGRRFAYHFTHHPLTGVEKIEDLTGIPFPELFRQWSVSLARQSLQHQFPVESFTTNETDIHCGRFLLAGPALHTWNLTAENQCSLKIASSASAFVHLKSDSTLNQQALIKASGFPGMQLTLIRLPQNRPRLDFNAEWQPATGQTPATDKFVEIRLHIQHPEQVPVEKIGVEYCGGYLSRSDRQPRHFETASLPNELSDPPLPQIEIAQRGIFSEQRGNVTEFQLRLPRAQLKRSARGDSLMLKAVLRTQTDQQLVLQRELKLTVQPGQRLAGAETSPRQSETTRN</sequence>